<feature type="region of interest" description="Disordered" evidence="6">
    <location>
        <begin position="394"/>
        <end position="429"/>
    </location>
</feature>
<proteinExistence type="inferred from homology"/>
<dbReference type="PANTHER" id="PTHR11247">
    <property type="entry name" value="PALMITOYL-PROTEIN THIOESTERASE/DOLICHYLDIPHOSPHATASE 1"/>
    <property type="match status" value="1"/>
</dbReference>
<dbReference type="FunFam" id="3.40.50.1820:FF:000107">
    <property type="entry name" value="Palmitoyl-protein thioesterase 1"/>
    <property type="match status" value="1"/>
</dbReference>
<name>A0A3M7M6T0_9PLEO</name>
<dbReference type="InterPro" id="IPR029058">
    <property type="entry name" value="AB_hydrolase_fold"/>
</dbReference>
<dbReference type="Gene3D" id="3.30.190.20">
    <property type="match status" value="1"/>
</dbReference>
<dbReference type="EMBL" id="KE747824">
    <property type="protein sequence ID" value="RMZ70100.1"/>
    <property type="molecule type" value="Genomic_DNA"/>
</dbReference>
<dbReference type="Gene3D" id="3.40.50.1820">
    <property type="entry name" value="alpha/beta hydrolase"/>
    <property type="match status" value="1"/>
</dbReference>
<protein>
    <recommendedName>
        <fullName evidence="2">palmitoyl-protein hydrolase</fullName>
        <ecNumber evidence="2">3.1.2.22</ecNumber>
    </recommendedName>
</protein>
<gene>
    <name evidence="7" type="ORF">GMOD_00000154</name>
</gene>
<dbReference type="CDD" id="cd00403">
    <property type="entry name" value="Ribosomal_L1"/>
    <property type="match status" value="1"/>
</dbReference>
<comment type="similarity">
    <text evidence="1">Belongs to the palmitoyl-protein thioesterase family.</text>
</comment>
<evidence type="ECO:0000256" key="2">
    <source>
        <dbReference type="ARBA" id="ARBA00012423"/>
    </source>
</evidence>
<reference evidence="7 8" key="1">
    <citation type="journal article" date="2014" name="PLoS ONE">
        <title>De novo Genome Assembly of the Fungal Plant Pathogen Pyrenophora semeniperda.</title>
        <authorList>
            <person name="Soliai M.M."/>
            <person name="Meyer S.E."/>
            <person name="Udall J.A."/>
            <person name="Elzinga D.E."/>
            <person name="Hermansen R.A."/>
            <person name="Bodily P.M."/>
            <person name="Hart A.A."/>
            <person name="Coleman C.E."/>
        </authorList>
    </citation>
    <scope>NUCLEOTIDE SEQUENCE [LARGE SCALE GENOMIC DNA]</scope>
    <source>
        <strain evidence="7 8">CCB06</strain>
        <tissue evidence="7">Mycelium</tissue>
    </source>
</reference>
<evidence type="ECO:0000256" key="1">
    <source>
        <dbReference type="ARBA" id="ARBA00010758"/>
    </source>
</evidence>
<evidence type="ECO:0000313" key="7">
    <source>
        <dbReference type="EMBL" id="RMZ70100.1"/>
    </source>
</evidence>
<keyword evidence="4" id="KW-0378">Hydrolase</keyword>
<dbReference type="SUPFAM" id="SSF53474">
    <property type="entry name" value="alpha/beta-Hydrolases"/>
    <property type="match status" value="1"/>
</dbReference>
<accession>A0A3M7M6T0</accession>
<feature type="region of interest" description="Disordered" evidence="6">
    <location>
        <begin position="1"/>
        <end position="75"/>
    </location>
</feature>
<feature type="compositionally biased region" description="Polar residues" evidence="6">
    <location>
        <begin position="27"/>
        <end position="36"/>
    </location>
</feature>
<dbReference type="SUPFAM" id="SSF56808">
    <property type="entry name" value="Ribosomal protein L1"/>
    <property type="match status" value="1"/>
</dbReference>
<dbReference type="Gene3D" id="3.40.50.790">
    <property type="match status" value="1"/>
</dbReference>
<sequence>MRPCPASGSELRRKYCAGQKVRKLRPGSSQNFQPQQRTDRIHSTMAKSKTLTKKVEKATEAPLTTKPTNGTPYQLDPSQVERAAKALVAHMKKHVEEKQEAAPKKSLAADEDESEEVDEPIFLSLSTKKQIGNTKSLKPVAIKLPHPIIANDVRICIFTKDPQRAYKDLVASDAFPAALREKVQRVLGVEKLKKRYKAFEQKRALLAEYDVFLVDDRIIKIVAEFLGKVFYKSKSKRPIPIRLTAGAYVDKKAKKESKEPQNVVGSPQGVAKEVESALSSTYLSMSPSANTSIKVANLSMTPEQIAENTAAVVSEVVNKHVGQGWRNIRSLHIKGPATKALPIWLAEELWVEQDQVRDGPYQGTLAEGAKGKSAERKRKWEEWEEEMLDDETLAVKQAKREAKKSKKTEKKNSISKEKRKTMKQAALDSADGLHSVGELANETNPGTYVYYIHIDEDAGSDRTATFLGNVTEQIAKVCDDIAEHEVLSKAPGLNALGFSQGGQFLRGMIERCGERVKVRNLVTFGSQHNGIAKYQICKDGDWLCKGYINLLKANTWSSWVQGHLVPAQYFKATNETTGEPTDEYLESSNFLADINNERILKNVTYAKNLAALDNFVMYVFEDDTTVIPKESGWFAYTNTTSNDVTDLRDRDIYKEDWIGLKKLDQKGGLHFKTTKGGHMSLSDRVLKDVFEMYFSSAKSARGGFVEEAQEVTEL</sequence>
<dbReference type="InterPro" id="IPR023674">
    <property type="entry name" value="Ribosomal_uL1-like"/>
</dbReference>
<dbReference type="OrthoDB" id="10263094at2759"/>
<dbReference type="Pfam" id="PF02089">
    <property type="entry name" value="Palm_thioest"/>
    <property type="match status" value="1"/>
</dbReference>
<dbReference type="Proteomes" id="UP000265663">
    <property type="component" value="Unassembled WGS sequence"/>
</dbReference>
<organism evidence="7 8">
    <name type="scientific">Pyrenophora seminiperda CCB06</name>
    <dbReference type="NCBI Taxonomy" id="1302712"/>
    <lineage>
        <taxon>Eukaryota</taxon>
        <taxon>Fungi</taxon>
        <taxon>Dikarya</taxon>
        <taxon>Ascomycota</taxon>
        <taxon>Pezizomycotina</taxon>
        <taxon>Dothideomycetes</taxon>
        <taxon>Pleosporomycetidae</taxon>
        <taxon>Pleosporales</taxon>
        <taxon>Pleosporineae</taxon>
        <taxon>Pleosporaceae</taxon>
        <taxon>Pyrenophora</taxon>
    </lineage>
</organism>
<dbReference type="AlphaFoldDB" id="A0A3M7M6T0"/>
<dbReference type="PANTHER" id="PTHR11247:SF8">
    <property type="entry name" value="PALMITOYL-PROTEIN THIOESTERASE 1"/>
    <property type="match status" value="1"/>
</dbReference>
<feature type="region of interest" description="Disordered" evidence="6">
    <location>
        <begin position="93"/>
        <end position="113"/>
    </location>
</feature>
<evidence type="ECO:0000256" key="4">
    <source>
        <dbReference type="ARBA" id="ARBA00022801"/>
    </source>
</evidence>
<evidence type="ECO:0000256" key="5">
    <source>
        <dbReference type="ARBA" id="ARBA00023180"/>
    </source>
</evidence>
<dbReference type="InterPro" id="IPR016095">
    <property type="entry name" value="Ribosomal_uL1_3-a/b-sand"/>
</dbReference>
<evidence type="ECO:0000256" key="6">
    <source>
        <dbReference type="SAM" id="MobiDB-lite"/>
    </source>
</evidence>
<dbReference type="InterPro" id="IPR028364">
    <property type="entry name" value="Ribosomal_uL1/biogenesis"/>
</dbReference>
<keyword evidence="8" id="KW-1185">Reference proteome</keyword>
<evidence type="ECO:0000313" key="8">
    <source>
        <dbReference type="Proteomes" id="UP000265663"/>
    </source>
</evidence>
<keyword evidence="3" id="KW-0732">Signal</keyword>
<evidence type="ECO:0000256" key="3">
    <source>
        <dbReference type="ARBA" id="ARBA00022729"/>
    </source>
</evidence>
<keyword evidence="5" id="KW-0325">Glycoprotein</keyword>
<dbReference type="GO" id="GO:0008474">
    <property type="term" value="F:palmitoyl-(protein) hydrolase activity"/>
    <property type="evidence" value="ECO:0007669"/>
    <property type="project" value="UniProtKB-EC"/>
</dbReference>
<feature type="compositionally biased region" description="Basic and acidic residues" evidence="6">
    <location>
        <begin position="94"/>
        <end position="103"/>
    </location>
</feature>
<dbReference type="Pfam" id="PF00687">
    <property type="entry name" value="Ribosomal_L1"/>
    <property type="match status" value="1"/>
</dbReference>
<dbReference type="EC" id="3.1.2.22" evidence="2"/>